<sequence>MSIKKEKIFHGIPVSSGFARGPVFVYQPYLPVISERVLKPDDIDSEVERFRRAVRNVEAELRELHQQVGREMGKDFAEFIDVQLALLTDEEVLNETERYIREQLRNAEFAYSQTLKGLTVSGRAAQVPFFRERFADMADVSARVLSVLLGDNLPSIFGVKPGSVLVAHQLPPSDAALLDPAKVAGIVLEAGGKTSHTAIMAKAKEIPAVFGADAILKMIQEGDEILVDGYRGLAILNPSANRLKTYEAEIKREQRRRASLKALVEEAPVTLDGKMIDLSANVEFLIEARQAKDNGARGIGLFRTEYLFLARRRPPTEEEQFEIYRDVAELFRPFPVIIRTFDLGGDKVIPGYTEANPFLGWRAIRFCLDDIALFKNQLRAILRASAAGNVKIMFPMVATIEELRRAKLVLEEAKKELRKEGKPFDENVEVGVMVETPSAAILAQQFARESRFLSIGSNDLTQYTLAVDRGNERVARLFDHFHPAVLRLIKNTIDAAHEQGIWVGMCGEFGADPMGVVLLLGMGVDEISVVPGLLPETKQVIRSIDTGVAAEVAHQALKLSTALEVERLLEREVHHRFTKLARSLHAVKGAGGE</sequence>
<feature type="binding site" evidence="19">
    <location>
        <position position="469"/>
    </location>
    <ligand>
        <name>phosphoenolpyruvate</name>
        <dbReference type="ChEBI" id="CHEBI:58702"/>
    </ligand>
</feature>
<evidence type="ECO:0000256" key="16">
    <source>
        <dbReference type="ARBA" id="ARBA00033235"/>
    </source>
</evidence>
<dbReference type="Pfam" id="PF00391">
    <property type="entry name" value="PEP-utilizers"/>
    <property type="match status" value="1"/>
</dbReference>
<evidence type="ECO:0000256" key="3">
    <source>
        <dbReference type="ARBA" id="ARBA00002728"/>
    </source>
</evidence>
<dbReference type="GO" id="GO:0046872">
    <property type="term" value="F:metal ion binding"/>
    <property type="evidence" value="ECO:0007669"/>
    <property type="project" value="UniProtKB-KW"/>
</dbReference>
<evidence type="ECO:0000313" key="24">
    <source>
        <dbReference type="EMBL" id="HEA87683.1"/>
    </source>
</evidence>
<evidence type="ECO:0000256" key="15">
    <source>
        <dbReference type="ARBA" id="ARBA00022842"/>
    </source>
</evidence>
<keyword evidence="13 17" id="KW-0479">Metal-binding</keyword>
<dbReference type="EMBL" id="DSLG01000008">
    <property type="protein sequence ID" value="HEA87683.1"/>
    <property type="molecule type" value="Genomic_DNA"/>
</dbReference>
<evidence type="ECO:0000259" key="22">
    <source>
        <dbReference type="Pfam" id="PF02896"/>
    </source>
</evidence>
<comment type="catalytic activity">
    <reaction evidence="1 17">
        <text>L-histidyl-[protein] + phosphoenolpyruvate = N(pros)-phospho-L-histidyl-[protein] + pyruvate</text>
        <dbReference type="Rhea" id="RHEA:23880"/>
        <dbReference type="Rhea" id="RHEA-COMP:9745"/>
        <dbReference type="Rhea" id="RHEA-COMP:9746"/>
        <dbReference type="ChEBI" id="CHEBI:15361"/>
        <dbReference type="ChEBI" id="CHEBI:29979"/>
        <dbReference type="ChEBI" id="CHEBI:58702"/>
        <dbReference type="ChEBI" id="CHEBI:64837"/>
        <dbReference type="EC" id="2.7.3.9"/>
    </reaction>
</comment>
<dbReference type="GO" id="GO:0009401">
    <property type="term" value="P:phosphoenolpyruvate-dependent sugar phosphotransferase system"/>
    <property type="evidence" value="ECO:0007669"/>
    <property type="project" value="UniProtKB-KW"/>
</dbReference>
<dbReference type="GO" id="GO:0005737">
    <property type="term" value="C:cytoplasm"/>
    <property type="evidence" value="ECO:0007669"/>
    <property type="project" value="UniProtKB-SubCell"/>
</dbReference>
<dbReference type="InterPro" id="IPR006318">
    <property type="entry name" value="PTS_EI-like"/>
</dbReference>
<accession>A0A7C1ND26</accession>
<feature type="active site" description="Tele-phosphohistidine intermediate" evidence="18">
    <location>
        <position position="196"/>
    </location>
</feature>
<comment type="function">
    <text evidence="3 17">General (non sugar-specific) component of the phosphoenolpyruvate-dependent sugar phosphotransferase system (sugar PTS). This major carbohydrate active-transport system catalyzes the phosphorylation of incoming sugar substrates concomitantly with their translocation across the cell membrane. Enzyme I transfers the phosphoryl group from phosphoenolpyruvate (PEP) to the phosphoryl carrier protein (HPr).</text>
</comment>
<keyword evidence="24" id="KW-0670">Pyruvate</keyword>
<dbReference type="InterPro" id="IPR050499">
    <property type="entry name" value="PEP-utilizing_PTS_enzyme"/>
</dbReference>
<name>A0A7C1ND26_UNCW3</name>
<evidence type="ECO:0000259" key="21">
    <source>
        <dbReference type="Pfam" id="PF00391"/>
    </source>
</evidence>
<comment type="similarity">
    <text evidence="5 17">Belongs to the PEP-utilizing enzyme family.</text>
</comment>
<dbReference type="InterPro" id="IPR036618">
    <property type="entry name" value="PtsI_HPr-bd_sf"/>
</dbReference>
<feature type="domain" description="Phosphotransferase system enzyme I N-terminal" evidence="23">
    <location>
        <begin position="10"/>
        <end position="133"/>
    </location>
</feature>
<evidence type="ECO:0000256" key="1">
    <source>
        <dbReference type="ARBA" id="ARBA00000683"/>
    </source>
</evidence>
<dbReference type="InterPro" id="IPR036637">
    <property type="entry name" value="Phosphohistidine_dom_sf"/>
</dbReference>
<dbReference type="InterPro" id="IPR000121">
    <property type="entry name" value="PEP_util_C"/>
</dbReference>
<keyword evidence="9 17" id="KW-0963">Cytoplasm</keyword>
<dbReference type="Pfam" id="PF05524">
    <property type="entry name" value="PEP-utilisers_N"/>
    <property type="match status" value="1"/>
</dbReference>
<dbReference type="GO" id="GO:0016301">
    <property type="term" value="F:kinase activity"/>
    <property type="evidence" value="ECO:0007669"/>
    <property type="project" value="UniProtKB-KW"/>
</dbReference>
<evidence type="ECO:0000256" key="7">
    <source>
        <dbReference type="ARBA" id="ARBA00016544"/>
    </source>
</evidence>
<evidence type="ECO:0000256" key="10">
    <source>
        <dbReference type="ARBA" id="ARBA00022597"/>
    </source>
</evidence>
<evidence type="ECO:0000256" key="18">
    <source>
        <dbReference type="PIRSR" id="PIRSR000732-1"/>
    </source>
</evidence>
<organism evidence="24">
    <name type="scientific">candidate division WOR-3 bacterium</name>
    <dbReference type="NCBI Taxonomy" id="2052148"/>
    <lineage>
        <taxon>Bacteria</taxon>
        <taxon>Bacteria division WOR-3</taxon>
    </lineage>
</organism>
<evidence type="ECO:0000256" key="17">
    <source>
        <dbReference type="PIRNR" id="PIRNR000732"/>
    </source>
</evidence>
<evidence type="ECO:0000256" key="8">
    <source>
        <dbReference type="ARBA" id="ARBA00022448"/>
    </source>
</evidence>
<reference evidence="24" key="1">
    <citation type="journal article" date="2020" name="mSystems">
        <title>Genome- and Community-Level Interaction Insights into Carbon Utilization and Element Cycling Functions of Hydrothermarchaeota in Hydrothermal Sediment.</title>
        <authorList>
            <person name="Zhou Z."/>
            <person name="Liu Y."/>
            <person name="Xu W."/>
            <person name="Pan J."/>
            <person name="Luo Z.H."/>
            <person name="Li M."/>
        </authorList>
    </citation>
    <scope>NUCLEOTIDE SEQUENCE [LARGE SCALE GENOMIC DNA]</scope>
    <source>
        <strain evidence="24">SpSt-265</strain>
        <strain evidence="25">SpSt-465</strain>
    </source>
</reference>
<evidence type="ECO:0000256" key="6">
    <source>
        <dbReference type="ARBA" id="ARBA00012232"/>
    </source>
</evidence>
<evidence type="ECO:0000256" key="4">
    <source>
        <dbReference type="ARBA" id="ARBA00004496"/>
    </source>
</evidence>
<keyword evidence="8 17" id="KW-0813">Transport</keyword>
<comment type="caution">
    <text evidence="24">The sequence shown here is derived from an EMBL/GenBank/DDBJ whole genome shotgun (WGS) entry which is preliminary data.</text>
</comment>
<dbReference type="PANTHER" id="PTHR46244:SF3">
    <property type="entry name" value="PHOSPHOENOLPYRUVATE-PROTEIN PHOSPHOTRANSFERASE"/>
    <property type="match status" value="1"/>
</dbReference>
<dbReference type="InterPro" id="IPR008731">
    <property type="entry name" value="PTS_EIN"/>
</dbReference>
<dbReference type="EMBL" id="DSTU01000004">
    <property type="protein sequence ID" value="HFJ53522.1"/>
    <property type="molecule type" value="Genomic_DNA"/>
</dbReference>
<feature type="domain" description="PEP-utilising enzyme mobile" evidence="21">
    <location>
        <begin position="160"/>
        <end position="232"/>
    </location>
</feature>
<evidence type="ECO:0000256" key="20">
    <source>
        <dbReference type="PIRSR" id="PIRSR000732-3"/>
    </source>
</evidence>
<feature type="binding site" evidence="19">
    <location>
        <begin position="458"/>
        <end position="459"/>
    </location>
    <ligand>
        <name>phosphoenolpyruvate</name>
        <dbReference type="ChEBI" id="CHEBI:58702"/>
    </ligand>
</feature>
<feature type="binding site" evidence="19">
    <location>
        <position position="303"/>
    </location>
    <ligand>
        <name>phosphoenolpyruvate</name>
        <dbReference type="ChEBI" id="CHEBI:58702"/>
    </ligand>
</feature>
<feature type="binding site" evidence="20">
    <location>
        <position position="459"/>
    </location>
    <ligand>
        <name>Mg(2+)</name>
        <dbReference type="ChEBI" id="CHEBI:18420"/>
    </ligand>
</feature>
<dbReference type="InterPro" id="IPR024692">
    <property type="entry name" value="PTS_EI"/>
</dbReference>
<keyword evidence="12 17" id="KW-0598">Phosphotransferase system</keyword>
<dbReference type="InterPro" id="IPR015813">
    <property type="entry name" value="Pyrv/PenolPyrv_kinase-like_dom"/>
</dbReference>
<keyword evidence="11 17" id="KW-0808">Transferase</keyword>
<dbReference type="EC" id="2.7.3.9" evidence="6 17"/>
<comment type="cofactor">
    <cofactor evidence="2 17 20">
        <name>Mg(2+)</name>
        <dbReference type="ChEBI" id="CHEBI:18420"/>
    </cofactor>
</comment>
<feature type="domain" description="PEP-utilising enzyme C-terminal" evidence="22">
    <location>
        <begin position="260"/>
        <end position="545"/>
    </location>
</feature>
<gene>
    <name evidence="24" type="primary">ptsP</name>
    <name evidence="24" type="ORF">ENP94_06730</name>
    <name evidence="25" type="ORF">ENS16_02380</name>
</gene>
<keyword evidence="14 17" id="KW-0418">Kinase</keyword>
<evidence type="ECO:0000256" key="19">
    <source>
        <dbReference type="PIRSR" id="PIRSR000732-2"/>
    </source>
</evidence>
<dbReference type="Gene3D" id="3.50.30.10">
    <property type="entry name" value="Phosphohistidine domain"/>
    <property type="match status" value="1"/>
</dbReference>
<dbReference type="PANTHER" id="PTHR46244">
    <property type="entry name" value="PHOSPHOENOLPYRUVATE-PROTEIN PHOSPHOTRANSFERASE"/>
    <property type="match status" value="1"/>
</dbReference>
<evidence type="ECO:0000259" key="23">
    <source>
        <dbReference type="Pfam" id="PF05524"/>
    </source>
</evidence>
<dbReference type="Gene3D" id="3.20.20.60">
    <property type="entry name" value="Phosphoenolpyruvate-binding domains"/>
    <property type="match status" value="1"/>
</dbReference>
<keyword evidence="15 17" id="KW-0460">Magnesium</keyword>
<dbReference type="AlphaFoldDB" id="A0A7C1ND26"/>
<dbReference type="Pfam" id="PF02896">
    <property type="entry name" value="PEP-utilizers_C"/>
    <property type="match status" value="1"/>
</dbReference>
<dbReference type="PIRSF" id="PIRSF000732">
    <property type="entry name" value="PTS_enzyme_I"/>
    <property type="match status" value="1"/>
</dbReference>
<evidence type="ECO:0000313" key="25">
    <source>
        <dbReference type="EMBL" id="HFJ53522.1"/>
    </source>
</evidence>
<dbReference type="PRINTS" id="PR01736">
    <property type="entry name" value="PHPHTRNFRASE"/>
</dbReference>
<evidence type="ECO:0000256" key="11">
    <source>
        <dbReference type="ARBA" id="ARBA00022679"/>
    </source>
</evidence>
<evidence type="ECO:0000256" key="14">
    <source>
        <dbReference type="ARBA" id="ARBA00022777"/>
    </source>
</evidence>
<evidence type="ECO:0000256" key="13">
    <source>
        <dbReference type="ARBA" id="ARBA00022723"/>
    </source>
</evidence>
<dbReference type="InterPro" id="IPR008279">
    <property type="entry name" value="PEP-util_enz_mobile_dom"/>
</dbReference>
<evidence type="ECO:0000256" key="9">
    <source>
        <dbReference type="ARBA" id="ARBA00022490"/>
    </source>
</evidence>
<comment type="subcellular location">
    <subcellularLocation>
        <location evidence="4 17">Cytoplasm</location>
    </subcellularLocation>
</comment>
<protein>
    <recommendedName>
        <fullName evidence="7 17">Phosphoenolpyruvate-protein phosphotransferase</fullName>
        <ecNumber evidence="6 17">2.7.3.9</ecNumber>
    </recommendedName>
    <alternativeName>
        <fullName evidence="16 17">Phosphotransferase system, enzyme I</fullName>
    </alternativeName>
</protein>
<dbReference type="SUPFAM" id="SSF47831">
    <property type="entry name" value="Enzyme I of the PEP:sugar phosphotransferase system HPr-binding (sub)domain"/>
    <property type="match status" value="1"/>
</dbReference>
<dbReference type="Gene3D" id="1.10.274.10">
    <property type="entry name" value="PtsI, HPr-binding domain"/>
    <property type="match status" value="1"/>
</dbReference>
<evidence type="ECO:0000256" key="5">
    <source>
        <dbReference type="ARBA" id="ARBA00007837"/>
    </source>
</evidence>
<proteinExistence type="inferred from homology"/>
<keyword evidence="10 17" id="KW-0762">Sugar transport</keyword>
<feature type="binding site" evidence="20">
    <location>
        <position position="435"/>
    </location>
    <ligand>
        <name>Mg(2+)</name>
        <dbReference type="ChEBI" id="CHEBI:18420"/>
    </ligand>
</feature>
<dbReference type="InterPro" id="IPR040442">
    <property type="entry name" value="Pyrv_kinase-like_dom_sf"/>
</dbReference>
<dbReference type="SUPFAM" id="SSF51621">
    <property type="entry name" value="Phosphoenolpyruvate/pyruvate domain"/>
    <property type="match status" value="1"/>
</dbReference>
<dbReference type="NCBIfam" id="TIGR01417">
    <property type="entry name" value="PTS_I_fam"/>
    <property type="match status" value="1"/>
</dbReference>
<feature type="active site" description="Proton donor" evidence="18">
    <location>
        <position position="506"/>
    </location>
</feature>
<evidence type="ECO:0000256" key="2">
    <source>
        <dbReference type="ARBA" id="ARBA00001946"/>
    </source>
</evidence>
<dbReference type="GO" id="GO:0008965">
    <property type="term" value="F:phosphoenolpyruvate-protein phosphotransferase activity"/>
    <property type="evidence" value="ECO:0007669"/>
    <property type="project" value="UniProtKB-EC"/>
</dbReference>
<feature type="binding site" evidence="19">
    <location>
        <position position="339"/>
    </location>
    <ligand>
        <name>phosphoenolpyruvate</name>
        <dbReference type="ChEBI" id="CHEBI:58702"/>
    </ligand>
</feature>
<dbReference type="SUPFAM" id="SSF52009">
    <property type="entry name" value="Phosphohistidine domain"/>
    <property type="match status" value="1"/>
</dbReference>
<evidence type="ECO:0000256" key="12">
    <source>
        <dbReference type="ARBA" id="ARBA00022683"/>
    </source>
</evidence>